<dbReference type="SUPFAM" id="SSF103473">
    <property type="entry name" value="MFS general substrate transporter"/>
    <property type="match status" value="2"/>
</dbReference>
<keyword evidence="3" id="KW-1133">Transmembrane helix</keyword>
<feature type="compositionally biased region" description="Low complexity" evidence="2">
    <location>
        <begin position="211"/>
        <end position="220"/>
    </location>
</feature>
<feature type="region of interest" description="Disordered" evidence="2">
    <location>
        <begin position="645"/>
        <end position="668"/>
    </location>
</feature>
<organism evidence="4 5">
    <name type="scientific">Magnusiomyces paraingens</name>
    <dbReference type="NCBI Taxonomy" id="2606893"/>
    <lineage>
        <taxon>Eukaryota</taxon>
        <taxon>Fungi</taxon>
        <taxon>Dikarya</taxon>
        <taxon>Ascomycota</taxon>
        <taxon>Saccharomycotina</taxon>
        <taxon>Dipodascomycetes</taxon>
        <taxon>Dipodascales</taxon>
        <taxon>Dipodascaceae</taxon>
        <taxon>Magnusiomyces</taxon>
    </lineage>
</organism>
<reference evidence="4 5" key="1">
    <citation type="submission" date="2019-09" db="EMBL/GenBank/DDBJ databases">
        <authorList>
            <person name="Brejova B."/>
        </authorList>
    </citation>
    <scope>NUCLEOTIDE SEQUENCE [LARGE SCALE GENOMIC DNA]</scope>
</reference>
<feature type="transmembrane region" description="Helical" evidence="3">
    <location>
        <begin position="59"/>
        <end position="78"/>
    </location>
</feature>
<evidence type="ECO:0000256" key="2">
    <source>
        <dbReference type="SAM" id="MobiDB-lite"/>
    </source>
</evidence>
<feature type="compositionally biased region" description="Polar residues" evidence="2">
    <location>
        <begin position="189"/>
        <end position="202"/>
    </location>
</feature>
<evidence type="ECO:0000313" key="5">
    <source>
        <dbReference type="Proteomes" id="UP000398389"/>
    </source>
</evidence>
<feature type="transmembrane region" description="Helical" evidence="3">
    <location>
        <begin position="409"/>
        <end position="433"/>
    </location>
</feature>
<dbReference type="Pfam" id="PF07690">
    <property type="entry name" value="MFS_1"/>
    <property type="match status" value="2"/>
</dbReference>
<protein>
    <recommendedName>
        <fullName evidence="6">Major facilitator superfamily (MFS) profile domain-containing protein</fullName>
    </recommendedName>
</protein>
<feature type="transmembrane region" description="Helical" evidence="3">
    <location>
        <begin position="462"/>
        <end position="485"/>
    </location>
</feature>
<feature type="transmembrane region" description="Helical" evidence="3">
    <location>
        <begin position="497"/>
        <end position="523"/>
    </location>
</feature>
<dbReference type="PANTHER" id="PTHR23524">
    <property type="entry name" value="TRANSPORTER, PUTATIVE (AFU_ORTHOLOGUE AFUA_8G04850)-RELATED"/>
    <property type="match status" value="1"/>
</dbReference>
<comment type="subcellular location">
    <subcellularLocation>
        <location evidence="1">Membrane</location>
        <topology evidence="1">Multi-pass membrane protein</topology>
    </subcellularLocation>
</comment>
<dbReference type="GeneID" id="43583478"/>
<dbReference type="PANTHER" id="PTHR23524:SF1">
    <property type="entry name" value="MRH DOMAIN-CONTAINING PROTEIN-RELATED"/>
    <property type="match status" value="1"/>
</dbReference>
<dbReference type="GO" id="GO:0016020">
    <property type="term" value="C:membrane"/>
    <property type="evidence" value="ECO:0007669"/>
    <property type="project" value="UniProtKB-SubCell"/>
</dbReference>
<dbReference type="Gene3D" id="1.20.1250.20">
    <property type="entry name" value="MFS general substrate transporter like domains"/>
    <property type="match status" value="2"/>
</dbReference>
<feature type="transmembrane region" description="Helical" evidence="3">
    <location>
        <begin position="120"/>
        <end position="143"/>
    </location>
</feature>
<dbReference type="RefSeq" id="XP_031855269.1">
    <property type="nucleotide sequence ID" value="XM_031999378.1"/>
</dbReference>
<gene>
    <name evidence="4" type="ORF">SAPINGB_P004663</name>
</gene>
<feature type="transmembrane region" description="Helical" evidence="3">
    <location>
        <begin position="543"/>
        <end position="564"/>
    </location>
</feature>
<accession>A0A5E8C0X7</accession>
<keyword evidence="3" id="KW-0812">Transmembrane</keyword>
<feature type="transmembrane region" description="Helical" evidence="3">
    <location>
        <begin position="90"/>
        <end position="108"/>
    </location>
</feature>
<feature type="region of interest" description="Disordered" evidence="2">
    <location>
        <begin position="174"/>
        <end position="253"/>
    </location>
</feature>
<evidence type="ECO:0000256" key="1">
    <source>
        <dbReference type="ARBA" id="ARBA00004141"/>
    </source>
</evidence>
<evidence type="ECO:0000256" key="3">
    <source>
        <dbReference type="SAM" id="Phobius"/>
    </source>
</evidence>
<dbReference type="OrthoDB" id="18110at2759"/>
<keyword evidence="5" id="KW-1185">Reference proteome</keyword>
<sequence>MCDSSQQVNMVQRTDFSLANLLSFYGLCFFCISIMVFLSATQPIFLTDVLGIHTRLGSYTGNLTFADEVLTMILAPLWGSLSDKIGTRPIVVAGMIIVGVSLFVFTVAKNVYPDMLFLRLFFAVGASASGSMITAILSEISTFRVSPTKLVRKFWLNTKANTLKQIDRLRGRSTKPELSISADGHNDPYHNSNSPLISQYTDGESHDETEAATSSAAAAAPLPQEPSPWAGTDPESDDEFQNGIKSNNNGSGFYGRGDVETEGHDDDEFFEVVQPGTRNGKGTAMVGVMTGLGACFGAFVLVALPMRLRLNNGLSPTAAVKVAYYIVGSIALFIGSLLLLGLHNDRTKKIMYWLTGRIPEADRVALGVETSAEQSTVTPDGQVIEQVTPSYFELLKQGFSIALEDKQIALAYCGAFIARSTTVATVMFIPLLIAANMHDASPRCASSSVPASELYGTCKRGYVLSFSVMGMTQTCTLLFAPLWGYTTDRFGRKVTMLVSSVIGVIAFLGFGISASTSAELILYTGGNDDADKSSSALAGAPGGAMLAIYSLGSLMGVAQIGSIISSMSMCTDTKRVSSGSIAGVYSFCGGLGILVLSFVGGRLADFFPGAPFIIIAMFYLVLIGLTVAQMPVLKDRLERMIPENRQISLEDDDNDNHGDSPSETPRQTVFQSAKSRFDSWSPLLKHPSTWIPGINSHGQIRLGNDESVIHYDD</sequence>
<name>A0A5E8C0X7_9ASCO</name>
<dbReference type="EMBL" id="CABVLU010000003">
    <property type="protein sequence ID" value="VVT55600.1"/>
    <property type="molecule type" value="Genomic_DNA"/>
</dbReference>
<dbReference type="InterPro" id="IPR011701">
    <property type="entry name" value="MFS"/>
</dbReference>
<dbReference type="Proteomes" id="UP000398389">
    <property type="component" value="Unassembled WGS sequence"/>
</dbReference>
<feature type="transmembrane region" description="Helical" evidence="3">
    <location>
        <begin position="21"/>
        <end position="39"/>
    </location>
</feature>
<evidence type="ECO:0008006" key="6">
    <source>
        <dbReference type="Google" id="ProtNLM"/>
    </source>
</evidence>
<dbReference type="InterPro" id="IPR036259">
    <property type="entry name" value="MFS_trans_sf"/>
</dbReference>
<feature type="transmembrane region" description="Helical" evidence="3">
    <location>
        <begin position="322"/>
        <end position="342"/>
    </location>
</feature>
<dbReference type="AlphaFoldDB" id="A0A5E8C0X7"/>
<feature type="transmembrane region" description="Helical" evidence="3">
    <location>
        <begin position="612"/>
        <end position="633"/>
    </location>
</feature>
<feature type="transmembrane region" description="Helical" evidence="3">
    <location>
        <begin position="576"/>
        <end position="600"/>
    </location>
</feature>
<dbReference type="GO" id="GO:0022857">
    <property type="term" value="F:transmembrane transporter activity"/>
    <property type="evidence" value="ECO:0007669"/>
    <property type="project" value="InterPro"/>
</dbReference>
<feature type="transmembrane region" description="Helical" evidence="3">
    <location>
        <begin position="284"/>
        <end position="302"/>
    </location>
</feature>
<keyword evidence="3" id="KW-0472">Membrane</keyword>
<evidence type="ECO:0000313" key="4">
    <source>
        <dbReference type="EMBL" id="VVT55600.1"/>
    </source>
</evidence>
<proteinExistence type="predicted"/>